<gene>
    <name evidence="3" type="ORF">B0T16DRAFT_460111</name>
</gene>
<comment type="caution">
    <text evidence="3">The sequence shown here is derived from an EMBL/GenBank/DDBJ whole genome shotgun (WGS) entry which is preliminary data.</text>
</comment>
<feature type="transmembrane region" description="Helical" evidence="2">
    <location>
        <begin position="99"/>
        <end position="122"/>
    </location>
</feature>
<reference evidence="3" key="1">
    <citation type="submission" date="2023-06" db="EMBL/GenBank/DDBJ databases">
        <title>Genome-scale phylogeny and comparative genomics of the fungal order Sordariales.</title>
        <authorList>
            <consortium name="Lawrence Berkeley National Laboratory"/>
            <person name="Hensen N."/>
            <person name="Bonometti L."/>
            <person name="Westerberg I."/>
            <person name="Brannstrom I.O."/>
            <person name="Guillou S."/>
            <person name="Cros-Aarteil S."/>
            <person name="Calhoun S."/>
            <person name="Haridas S."/>
            <person name="Kuo A."/>
            <person name="Mondo S."/>
            <person name="Pangilinan J."/>
            <person name="Riley R."/>
            <person name="Labutti K."/>
            <person name="Andreopoulos B."/>
            <person name="Lipzen A."/>
            <person name="Chen C."/>
            <person name="Yanf M."/>
            <person name="Daum C."/>
            <person name="Ng V."/>
            <person name="Clum A."/>
            <person name="Steindorff A."/>
            <person name="Ohm R."/>
            <person name="Martin F."/>
            <person name="Silar P."/>
            <person name="Natvig D."/>
            <person name="Lalanne C."/>
            <person name="Gautier V."/>
            <person name="Ament-Velasquez S.L."/>
            <person name="Kruys A."/>
            <person name="Hutchinson M.I."/>
            <person name="Powell A.J."/>
            <person name="Barry K."/>
            <person name="Miller A.N."/>
            <person name="Grigoriev I.V."/>
            <person name="Debuchy R."/>
            <person name="Gladieux P."/>
            <person name="Thoren M.H."/>
            <person name="Johannesson H."/>
        </authorList>
    </citation>
    <scope>NUCLEOTIDE SEQUENCE</scope>
    <source>
        <strain evidence="3">SMH2532-1</strain>
    </source>
</reference>
<feature type="transmembrane region" description="Helical" evidence="2">
    <location>
        <begin position="152"/>
        <end position="173"/>
    </location>
</feature>
<keyword evidence="2" id="KW-0812">Transmembrane</keyword>
<feature type="compositionally biased region" description="Basic residues" evidence="1">
    <location>
        <begin position="246"/>
        <end position="265"/>
    </location>
</feature>
<evidence type="ECO:0000256" key="2">
    <source>
        <dbReference type="SAM" id="Phobius"/>
    </source>
</evidence>
<name>A0AA39Y3U7_9PEZI</name>
<proteinExistence type="predicted"/>
<feature type="transmembrane region" description="Helical" evidence="2">
    <location>
        <begin position="185"/>
        <end position="204"/>
    </location>
</feature>
<dbReference type="AlphaFoldDB" id="A0AA39Y3U7"/>
<organism evidence="3 4">
    <name type="scientific">Cercophora newfieldiana</name>
    <dbReference type="NCBI Taxonomy" id="92897"/>
    <lineage>
        <taxon>Eukaryota</taxon>
        <taxon>Fungi</taxon>
        <taxon>Dikarya</taxon>
        <taxon>Ascomycota</taxon>
        <taxon>Pezizomycotina</taxon>
        <taxon>Sordariomycetes</taxon>
        <taxon>Sordariomycetidae</taxon>
        <taxon>Sordariales</taxon>
        <taxon>Lasiosphaeriaceae</taxon>
        <taxon>Cercophora</taxon>
    </lineage>
</organism>
<keyword evidence="2" id="KW-1133">Transmembrane helix</keyword>
<keyword evidence="2" id="KW-0472">Membrane</keyword>
<evidence type="ECO:0000256" key="1">
    <source>
        <dbReference type="SAM" id="MobiDB-lite"/>
    </source>
</evidence>
<dbReference type="EMBL" id="JAULSV010000005">
    <property type="protein sequence ID" value="KAK0644025.1"/>
    <property type="molecule type" value="Genomic_DNA"/>
</dbReference>
<accession>A0AA39Y3U7</accession>
<evidence type="ECO:0000313" key="3">
    <source>
        <dbReference type="EMBL" id="KAK0644025.1"/>
    </source>
</evidence>
<protein>
    <submittedName>
        <fullName evidence="3">Uncharacterized protein</fullName>
    </submittedName>
</protein>
<sequence>MGIEDVLLNMDMGWTDTAHHQPHRAQFFVNNITTTLSSLIAAPTQLMPRGSMVSFAQSAPFVELFRRGGILALGRVVSVFLGQVGRLSSRWPSLLRPSFWLWVLMLGMKSLFFELWLSLYLVQHYRRDEGRIEWKAVWRDVRQWSKRDGPTLVGKVVFPIWVKAGYLVTALKVSGWSLLGWSPSASLVCAVVAFAGVLGIWYFVSDQNEDEKGRRKGFKVRFDCDPDSAESTSDEGRAQGKGAMGLKRRPKARRAPKKKKNTTTF</sequence>
<feature type="region of interest" description="Disordered" evidence="1">
    <location>
        <begin position="221"/>
        <end position="265"/>
    </location>
</feature>
<dbReference type="Proteomes" id="UP001174936">
    <property type="component" value="Unassembled WGS sequence"/>
</dbReference>
<keyword evidence="4" id="KW-1185">Reference proteome</keyword>
<evidence type="ECO:0000313" key="4">
    <source>
        <dbReference type="Proteomes" id="UP001174936"/>
    </source>
</evidence>